<dbReference type="Gene3D" id="3.40.50.720">
    <property type="entry name" value="NAD(P)-binding Rossmann-like Domain"/>
    <property type="match status" value="2"/>
</dbReference>
<keyword evidence="4 13" id="KW-0812">Transmembrane</keyword>
<reference evidence="16" key="1">
    <citation type="submission" date="2016-11" db="UniProtKB">
        <authorList>
            <consortium name="WormBaseParasite"/>
        </authorList>
    </citation>
    <scope>IDENTIFICATION</scope>
</reference>
<dbReference type="GO" id="GO:0005228">
    <property type="term" value="F:intracellular sodium-activated potassium channel activity"/>
    <property type="evidence" value="ECO:0007669"/>
    <property type="project" value="TreeGrafter"/>
</dbReference>
<dbReference type="SUPFAM" id="SSF81324">
    <property type="entry name" value="Voltage-gated potassium channels"/>
    <property type="match status" value="1"/>
</dbReference>
<dbReference type="InterPro" id="IPR003929">
    <property type="entry name" value="K_chnl_BK_asu"/>
</dbReference>
<keyword evidence="2" id="KW-0813">Transport</keyword>
<dbReference type="AlphaFoldDB" id="A0A1I7S6G8"/>
<evidence type="ECO:0000256" key="1">
    <source>
        <dbReference type="ARBA" id="ARBA00004141"/>
    </source>
</evidence>
<keyword evidence="8" id="KW-0406">Ion transport</keyword>
<dbReference type="InterPro" id="IPR003148">
    <property type="entry name" value="RCK_N"/>
</dbReference>
<keyword evidence="5" id="KW-0631">Potassium channel</keyword>
<dbReference type="Pfam" id="PF03493">
    <property type="entry name" value="BK_channel_a"/>
    <property type="match status" value="1"/>
</dbReference>
<dbReference type="GO" id="GO:0015271">
    <property type="term" value="F:outward rectifier potassium channel activity"/>
    <property type="evidence" value="ECO:0007669"/>
    <property type="project" value="TreeGrafter"/>
</dbReference>
<dbReference type="PANTHER" id="PTHR10027:SF10">
    <property type="entry name" value="SLOWPOKE 2, ISOFORM D"/>
    <property type="match status" value="1"/>
</dbReference>
<proteinExistence type="predicted"/>
<evidence type="ECO:0000256" key="11">
    <source>
        <dbReference type="ARBA" id="ARBA00034430"/>
    </source>
</evidence>
<evidence type="ECO:0000256" key="7">
    <source>
        <dbReference type="ARBA" id="ARBA00022989"/>
    </source>
</evidence>
<dbReference type="FunFam" id="3.40.50.720:FF:000034">
    <property type="entry name" value="Potassium channel subfamily T member 1"/>
    <property type="match status" value="1"/>
</dbReference>
<accession>A0A1I7S6G8</accession>
<keyword evidence="9 13" id="KW-0472">Membrane</keyword>
<evidence type="ECO:0000256" key="10">
    <source>
        <dbReference type="ARBA" id="ARBA00023303"/>
    </source>
</evidence>
<keyword evidence="10" id="KW-0407">Ion channel</keyword>
<dbReference type="PROSITE" id="PS51201">
    <property type="entry name" value="RCK_N"/>
    <property type="match status" value="1"/>
</dbReference>
<evidence type="ECO:0000313" key="16">
    <source>
        <dbReference type="WBParaSite" id="BXY_0860600.1"/>
    </source>
</evidence>
<protein>
    <submittedName>
        <fullName evidence="16">Potassium channel subfamily T member 2</fullName>
    </submittedName>
</protein>
<evidence type="ECO:0000259" key="14">
    <source>
        <dbReference type="PROSITE" id="PS51201"/>
    </source>
</evidence>
<evidence type="ECO:0000256" key="8">
    <source>
        <dbReference type="ARBA" id="ARBA00023065"/>
    </source>
</evidence>
<feature type="domain" description="RCK N-terminal" evidence="14">
    <location>
        <begin position="329"/>
        <end position="469"/>
    </location>
</feature>
<keyword evidence="7 13" id="KW-1133">Transmembrane helix</keyword>
<feature type="region of interest" description="Disordered" evidence="12">
    <location>
        <begin position="1088"/>
        <end position="1119"/>
    </location>
</feature>
<dbReference type="Proteomes" id="UP000095284">
    <property type="component" value="Unplaced"/>
</dbReference>
<sequence length="1119" mass="127614">MIEFENPLYIDDDIVEEPEASKQIDMNVQHHKNSSTMQQIMELQAQRAEFNAQMQYGGDQDFKSKLQQYFLENHRWSFGIRALNFTVKVMSCILYCIQVVWNSSKMPEQVSNISFIPSEYNYLIWTNRAEPIWAAQVIVALISITLTMTIFFVTYKGSIIRLFTYSHFLLELLTGVPLIISISFVDLRYLNLPIYLNCWIADGILQDMIHDYYRSSVKYDMKVLNREIQALVSTLICLMLTGACGMEALQRGGSSKYDLFTSFYFVVVSFSTVGYGDVKPDTTLSRLYVMLLIIAGICVLPKKVEALTQTWLEKEKAGFDKTKGFSPTSKHIVVTIPTLDADFVSDFLNEFYAHKKHQGFMVVLLSPCELDVGMKNLLRIPLWSDRVLFVRGTALKDEDLARCNMVAARACFILSSRNNQDKKIADQQTILRSWAVKDYAPEVPQYVQVFRTEAKLHIDHAHMVICEDEFKFSLLANNCICPGISTFITLLMHTSQGEEGQKSSELWHRIYGFHSGNEIYDILVKDSKFFFDYVGKTFAYTSFHAHRTYGICLVGVKKGEKGSRIQLNPGHQHVVQISDRFYYIALTNEESIRDLHKLTKKHNTTAHIANLGSLAMDLPGSVNEKRKSRLSKLKKRAFTTSQDAKRHSKRTADRTSSIDAVTGAYELSSDDDIADCILCPGISCIADEVVKSYPPVNAYIGSNPTLCYTLKERKNHCCLRLDEPCEHVDYTTATSYNFRNKPIIVAADKATAGLYNLLLPLRSFYRPVHDLKPIILLLQLDNSKGGNPKPSDAFLDVISHFPDIYWMQGKISNLDNLLRAGVNNAEHFIVVKQANTELEVQLADCGTIVTVQKIHRMFPNLKITTELVSESNMRFVEFDANDPYALQQSKYEKKEKKRGSSLAFMFRLPFASGSVFSAHMLDRLLYQAFLKPYLCDFLKILLGIDQSAGSGYLASIEITEDDMWIKTYGRLFQKLCSSVADIPIGIYRTIDVSQHQNNVTIEVDEAEFEEEERDENKSLLNENNKGNVQDLVKQRMKSLQLNVTQYKETLDFRRKISYVIINPSFDLELHAGDIVYVIRSPVSESTKTKKIDPRVGLRKKVPSREFPRSGDDRNSSMDQ</sequence>
<keyword evidence="3" id="KW-0633">Potassium transport</keyword>
<dbReference type="FunFam" id="3.40.50.720:FF:000011">
    <property type="entry name" value="Potassium channel subfamily T member 1"/>
    <property type="match status" value="1"/>
</dbReference>
<dbReference type="GO" id="GO:0005886">
    <property type="term" value="C:plasma membrane"/>
    <property type="evidence" value="ECO:0007669"/>
    <property type="project" value="TreeGrafter"/>
</dbReference>
<dbReference type="InterPro" id="IPR013099">
    <property type="entry name" value="K_chnl_dom"/>
</dbReference>
<dbReference type="Pfam" id="PF07885">
    <property type="entry name" value="Ion_trans_2"/>
    <property type="match status" value="1"/>
</dbReference>
<evidence type="ECO:0000256" key="13">
    <source>
        <dbReference type="SAM" id="Phobius"/>
    </source>
</evidence>
<feature type="transmembrane region" description="Helical" evidence="13">
    <location>
        <begin position="162"/>
        <end position="185"/>
    </location>
</feature>
<dbReference type="eggNOG" id="KOG3193">
    <property type="taxonomic scope" value="Eukaryota"/>
</dbReference>
<dbReference type="InterPro" id="IPR047871">
    <property type="entry name" value="K_chnl_Slo-like"/>
</dbReference>
<name>A0A1I7S6G8_BURXY</name>
<feature type="transmembrane region" description="Helical" evidence="13">
    <location>
        <begin position="132"/>
        <end position="155"/>
    </location>
</feature>
<evidence type="ECO:0000256" key="5">
    <source>
        <dbReference type="ARBA" id="ARBA00022826"/>
    </source>
</evidence>
<feature type="compositionally biased region" description="Basic and acidic residues" evidence="12">
    <location>
        <begin position="1102"/>
        <end position="1119"/>
    </location>
</feature>
<evidence type="ECO:0000256" key="6">
    <source>
        <dbReference type="ARBA" id="ARBA00022958"/>
    </source>
</evidence>
<evidence type="ECO:0000313" key="15">
    <source>
        <dbReference type="Proteomes" id="UP000095284"/>
    </source>
</evidence>
<comment type="subcellular location">
    <subcellularLocation>
        <location evidence="1">Membrane</location>
        <topology evidence="1">Multi-pass membrane protein</topology>
    </subcellularLocation>
</comment>
<organism evidence="15 16">
    <name type="scientific">Bursaphelenchus xylophilus</name>
    <name type="common">Pinewood nematode worm</name>
    <name type="synonym">Aphelenchoides xylophilus</name>
    <dbReference type="NCBI Taxonomy" id="6326"/>
    <lineage>
        <taxon>Eukaryota</taxon>
        <taxon>Metazoa</taxon>
        <taxon>Ecdysozoa</taxon>
        <taxon>Nematoda</taxon>
        <taxon>Chromadorea</taxon>
        <taxon>Rhabditida</taxon>
        <taxon>Tylenchina</taxon>
        <taxon>Tylenchomorpha</taxon>
        <taxon>Aphelenchoidea</taxon>
        <taxon>Aphelenchoididae</taxon>
        <taxon>Bursaphelenchus</taxon>
    </lineage>
</organism>
<evidence type="ECO:0000256" key="9">
    <source>
        <dbReference type="ARBA" id="ARBA00023136"/>
    </source>
</evidence>
<dbReference type="PANTHER" id="PTHR10027">
    <property type="entry name" value="CALCIUM-ACTIVATED POTASSIUM CHANNEL ALPHA CHAIN"/>
    <property type="match status" value="1"/>
</dbReference>
<dbReference type="Gene3D" id="1.10.287.70">
    <property type="match status" value="1"/>
</dbReference>
<evidence type="ECO:0000256" key="3">
    <source>
        <dbReference type="ARBA" id="ARBA00022538"/>
    </source>
</evidence>
<comment type="catalytic activity">
    <reaction evidence="11">
        <text>K(+)(in) = K(+)(out)</text>
        <dbReference type="Rhea" id="RHEA:29463"/>
        <dbReference type="ChEBI" id="CHEBI:29103"/>
    </reaction>
</comment>
<evidence type="ECO:0000256" key="2">
    <source>
        <dbReference type="ARBA" id="ARBA00022448"/>
    </source>
</evidence>
<evidence type="ECO:0000256" key="4">
    <source>
        <dbReference type="ARBA" id="ARBA00022692"/>
    </source>
</evidence>
<dbReference type="Pfam" id="PF22614">
    <property type="entry name" value="Slo-like_RCK"/>
    <property type="match status" value="2"/>
</dbReference>
<evidence type="ECO:0000256" key="12">
    <source>
        <dbReference type="SAM" id="MobiDB-lite"/>
    </source>
</evidence>
<keyword evidence="6" id="KW-0630">Potassium</keyword>
<dbReference type="WBParaSite" id="BXY_0860600.1">
    <property type="protein sequence ID" value="BXY_0860600.1"/>
    <property type="gene ID" value="BXY_0860600"/>
</dbReference>